<evidence type="ECO:0000313" key="2">
    <source>
        <dbReference type="Proteomes" id="UP000249341"/>
    </source>
</evidence>
<gene>
    <name evidence="1" type="ORF">B0I29_109110</name>
</gene>
<reference evidence="1 2" key="1">
    <citation type="submission" date="2018-06" db="EMBL/GenBank/DDBJ databases">
        <title>Genomic Encyclopedia of Type Strains, Phase III (KMG-III): the genomes of soil and plant-associated and newly described type strains.</title>
        <authorList>
            <person name="Whitman W."/>
        </authorList>
    </citation>
    <scope>NUCLEOTIDE SEQUENCE [LARGE SCALE GENOMIC DNA]</scope>
    <source>
        <strain evidence="1 2">CGMCC 4.7090</strain>
    </source>
</reference>
<evidence type="ECO:0000313" key="1">
    <source>
        <dbReference type="EMBL" id="RAK35637.1"/>
    </source>
</evidence>
<proteinExistence type="predicted"/>
<dbReference type="AlphaFoldDB" id="A0A327ZFG7"/>
<organism evidence="1 2">
    <name type="scientific">Actinoplanes lutulentus</name>
    <dbReference type="NCBI Taxonomy" id="1287878"/>
    <lineage>
        <taxon>Bacteria</taxon>
        <taxon>Bacillati</taxon>
        <taxon>Actinomycetota</taxon>
        <taxon>Actinomycetes</taxon>
        <taxon>Micromonosporales</taxon>
        <taxon>Micromonosporaceae</taxon>
        <taxon>Actinoplanes</taxon>
    </lineage>
</organism>
<accession>A0A327ZFG7</accession>
<keyword evidence="2" id="KW-1185">Reference proteome</keyword>
<protein>
    <submittedName>
        <fullName evidence="1">Uncharacterized protein</fullName>
    </submittedName>
</protein>
<sequence>MSDEILDIAQGDARLANRLREILESLADRGSDQMREMAREVLGGRSLREMAASSVYGDEVGVAFGDFWARYQELSPVEQAEWEETGRTHLDEKTNIER</sequence>
<name>A0A327ZFG7_9ACTN</name>
<dbReference type="RefSeq" id="WP_111650658.1">
    <property type="nucleotide sequence ID" value="NZ_JACHWI010000006.1"/>
</dbReference>
<comment type="caution">
    <text evidence="1">The sequence shown here is derived from an EMBL/GenBank/DDBJ whole genome shotgun (WGS) entry which is preliminary data.</text>
</comment>
<dbReference type="EMBL" id="QLMJ01000009">
    <property type="protein sequence ID" value="RAK35637.1"/>
    <property type="molecule type" value="Genomic_DNA"/>
</dbReference>
<dbReference type="OrthoDB" id="3402531at2"/>
<dbReference type="Proteomes" id="UP000249341">
    <property type="component" value="Unassembled WGS sequence"/>
</dbReference>